<dbReference type="Pfam" id="PF19051">
    <property type="entry name" value="GFO_IDH_MocA_C2"/>
    <property type="match status" value="1"/>
</dbReference>
<evidence type="ECO:0000313" key="5">
    <source>
        <dbReference type="Proteomes" id="UP000480178"/>
    </source>
</evidence>
<dbReference type="AlphaFoldDB" id="A0A6C0GU13"/>
<protein>
    <submittedName>
        <fullName evidence="4">Gfo/Idh/MocA family oxidoreductase</fullName>
    </submittedName>
</protein>
<dbReference type="PROSITE" id="PS51318">
    <property type="entry name" value="TAT"/>
    <property type="match status" value="1"/>
</dbReference>
<dbReference type="InterPro" id="IPR043906">
    <property type="entry name" value="Gfo/Idh/MocA_OxRdtase_bact_C"/>
</dbReference>
<reference evidence="4 5" key="1">
    <citation type="submission" date="2020-01" db="EMBL/GenBank/DDBJ databases">
        <authorList>
            <person name="Kim M.K."/>
        </authorList>
    </citation>
    <scope>NUCLEOTIDE SEQUENCE [LARGE SCALE GENOMIC DNA]</scope>
    <source>
        <strain evidence="4 5">172606-1</strain>
    </source>
</reference>
<evidence type="ECO:0000313" key="4">
    <source>
        <dbReference type="EMBL" id="QHT71681.1"/>
    </source>
</evidence>
<accession>A0A6C0GU13</accession>
<dbReference type="SUPFAM" id="SSF51735">
    <property type="entry name" value="NAD(P)-binding Rossmann-fold domains"/>
    <property type="match status" value="1"/>
</dbReference>
<organism evidence="4 5">
    <name type="scientific">Rhodocytophaga rosea</name>
    <dbReference type="NCBI Taxonomy" id="2704465"/>
    <lineage>
        <taxon>Bacteria</taxon>
        <taxon>Pseudomonadati</taxon>
        <taxon>Bacteroidota</taxon>
        <taxon>Cytophagia</taxon>
        <taxon>Cytophagales</taxon>
        <taxon>Rhodocytophagaceae</taxon>
        <taxon>Rhodocytophaga</taxon>
    </lineage>
</organism>
<sequence>MKNTNRRSFLKKTATAASAIFVAPTIIPASALGKNGHVAPSDRINLAFIGAGNQAENDVGSFLTDDRVQITTICDVNKESTGYWDGKVGGREYIMRKVDTFYTEKFGKKYKACRGYADFREVLNLKEVDAVEVVTPDHWHSIPVLMAAAAGKDIYCQKPLSLTVAEGRAMSNAAKKYNIVFQTGSQQRSDSNFRRICELTRNGRIGELKTVVCGLPAGTPDFGKTGQLTQTIPVPKDFDYEMWLGPAPFAPYSPSRTHVNYRWVLDYSGGMVTDWGGHHPDIAQWGMNTDNTGPVKIRNAKAIWSTHPIWNTATEFYFECIYKNGVTLIVQSGKDFGVTFKGSEGEVWATRGSHKVFPPKLADTIIKEDEDQLYKSENHYRNFIDCVLSRKATIAPAETGHRSITISHLGNIAMMLEQDLDWDPEQERFINNFAANQLLSRQMREPWGAIYNRYLV</sequence>
<proteinExistence type="predicted"/>
<dbReference type="PANTHER" id="PTHR43818">
    <property type="entry name" value="BCDNA.GH03377"/>
    <property type="match status" value="1"/>
</dbReference>
<keyword evidence="1" id="KW-0732">Signal</keyword>
<dbReference type="InterPro" id="IPR000683">
    <property type="entry name" value="Gfo/Idh/MocA-like_OxRdtase_N"/>
</dbReference>
<dbReference type="InterPro" id="IPR050463">
    <property type="entry name" value="Gfo/Idh/MocA_oxidrdct_glycsds"/>
</dbReference>
<dbReference type="KEGG" id="rhoz:GXP67_35945"/>
<dbReference type="Pfam" id="PF01408">
    <property type="entry name" value="GFO_IDH_MocA"/>
    <property type="match status" value="1"/>
</dbReference>
<name>A0A6C0GU13_9BACT</name>
<dbReference type="PANTHER" id="PTHR43818:SF5">
    <property type="entry name" value="OXIDOREDUCTASE FAMILY PROTEIN"/>
    <property type="match status" value="1"/>
</dbReference>
<gene>
    <name evidence="4" type="ORF">GXP67_35945</name>
</gene>
<feature type="domain" description="Gfo/Idh/MocA-like oxidoreductase bacterial type C-terminal" evidence="3">
    <location>
        <begin position="229"/>
        <end position="447"/>
    </location>
</feature>
<dbReference type="Proteomes" id="UP000480178">
    <property type="component" value="Chromosome"/>
</dbReference>
<feature type="signal peptide" evidence="1">
    <location>
        <begin position="1"/>
        <end position="31"/>
    </location>
</feature>
<dbReference type="GO" id="GO:0000166">
    <property type="term" value="F:nucleotide binding"/>
    <property type="evidence" value="ECO:0007669"/>
    <property type="project" value="InterPro"/>
</dbReference>
<keyword evidence="5" id="KW-1185">Reference proteome</keyword>
<feature type="chain" id="PRO_5025642624" evidence="1">
    <location>
        <begin position="32"/>
        <end position="456"/>
    </location>
</feature>
<evidence type="ECO:0000259" key="3">
    <source>
        <dbReference type="Pfam" id="PF19051"/>
    </source>
</evidence>
<dbReference type="InterPro" id="IPR006311">
    <property type="entry name" value="TAT_signal"/>
</dbReference>
<dbReference type="Gene3D" id="3.40.50.720">
    <property type="entry name" value="NAD(P)-binding Rossmann-like Domain"/>
    <property type="match status" value="1"/>
</dbReference>
<evidence type="ECO:0000256" key="1">
    <source>
        <dbReference type="SAM" id="SignalP"/>
    </source>
</evidence>
<feature type="domain" description="Gfo/Idh/MocA-like oxidoreductase N-terminal" evidence="2">
    <location>
        <begin position="44"/>
        <end position="184"/>
    </location>
</feature>
<dbReference type="SUPFAM" id="SSF55347">
    <property type="entry name" value="Glyceraldehyde-3-phosphate dehydrogenase-like, C-terminal domain"/>
    <property type="match status" value="1"/>
</dbReference>
<dbReference type="InterPro" id="IPR036291">
    <property type="entry name" value="NAD(P)-bd_dom_sf"/>
</dbReference>
<dbReference type="RefSeq" id="WP_162447611.1">
    <property type="nucleotide sequence ID" value="NZ_CP048222.1"/>
</dbReference>
<evidence type="ECO:0000259" key="2">
    <source>
        <dbReference type="Pfam" id="PF01408"/>
    </source>
</evidence>
<dbReference type="Gene3D" id="3.30.360.10">
    <property type="entry name" value="Dihydrodipicolinate Reductase, domain 2"/>
    <property type="match status" value="1"/>
</dbReference>
<dbReference type="EMBL" id="CP048222">
    <property type="protein sequence ID" value="QHT71681.1"/>
    <property type="molecule type" value="Genomic_DNA"/>
</dbReference>
<dbReference type="InterPro" id="IPR019546">
    <property type="entry name" value="TAT_signal_bac_arc"/>
</dbReference>
<dbReference type="NCBIfam" id="TIGR01409">
    <property type="entry name" value="TAT_signal_seq"/>
    <property type="match status" value="1"/>
</dbReference>